<reference evidence="1" key="1">
    <citation type="submission" date="2018-05" db="EMBL/GenBank/DDBJ databases">
        <authorList>
            <person name="Lanie J.A."/>
            <person name="Ng W.-L."/>
            <person name="Kazmierczak K.M."/>
            <person name="Andrzejewski T.M."/>
            <person name="Davidsen T.M."/>
            <person name="Wayne K.J."/>
            <person name="Tettelin H."/>
            <person name="Glass J.I."/>
            <person name="Rusch D."/>
            <person name="Podicherti R."/>
            <person name="Tsui H.-C.T."/>
            <person name="Winkler M.E."/>
        </authorList>
    </citation>
    <scope>NUCLEOTIDE SEQUENCE</scope>
</reference>
<dbReference type="InterPro" id="IPR006311">
    <property type="entry name" value="TAT_signal"/>
</dbReference>
<name>A0A382DWD7_9ZZZZ</name>
<dbReference type="PROSITE" id="PS51318">
    <property type="entry name" value="TAT"/>
    <property type="match status" value="1"/>
</dbReference>
<accession>A0A382DWD7</accession>
<sequence length="260" mass="29323">MTPSLSRRQFLEYGTTALTTGLLLQDAAAAEKEPIIDIHQHTHYHGRTDEQMIKHQRAMGVTTTILLPSGKPVKRPSTHDGRSNGLAAKTGGNDTVLKIAKKYPKEYLFGANEVPDLPGMQKELEKYLKAGAVIIAEQKFKVECDSKYIWAVAEVAQEFGVPVLMHFQHNSYNLNFDRFHRTLEKFPKVNFIGHAQTWWGNIDKKHDQTKMYPLGKVTPGGITDKLLSNYKNMYGDLSAGSGLNSLIRDEKHTKGFFDRH</sequence>
<organism evidence="1">
    <name type="scientific">marine metagenome</name>
    <dbReference type="NCBI Taxonomy" id="408172"/>
    <lineage>
        <taxon>unclassified sequences</taxon>
        <taxon>metagenomes</taxon>
        <taxon>ecological metagenomes</taxon>
    </lineage>
</organism>
<evidence type="ECO:0008006" key="2">
    <source>
        <dbReference type="Google" id="ProtNLM"/>
    </source>
</evidence>
<dbReference type="InterPro" id="IPR032466">
    <property type="entry name" value="Metal_Hydrolase"/>
</dbReference>
<dbReference type="SUPFAM" id="SSF51556">
    <property type="entry name" value="Metallo-dependent hydrolases"/>
    <property type="match status" value="1"/>
</dbReference>
<protein>
    <recommendedName>
        <fullName evidence="2">Amidohydrolase-related domain-containing protein</fullName>
    </recommendedName>
</protein>
<proteinExistence type="predicted"/>
<dbReference type="AlphaFoldDB" id="A0A382DWD7"/>
<dbReference type="EMBL" id="UINC01041147">
    <property type="protein sequence ID" value="SVB42013.1"/>
    <property type="molecule type" value="Genomic_DNA"/>
</dbReference>
<feature type="non-terminal residue" evidence="1">
    <location>
        <position position="260"/>
    </location>
</feature>
<dbReference type="Gene3D" id="3.20.20.140">
    <property type="entry name" value="Metal-dependent hydrolases"/>
    <property type="match status" value="1"/>
</dbReference>
<gene>
    <name evidence="1" type="ORF">METZ01_LOCUS194867</name>
</gene>
<evidence type="ECO:0000313" key="1">
    <source>
        <dbReference type="EMBL" id="SVB42013.1"/>
    </source>
</evidence>